<feature type="compositionally biased region" description="Low complexity" evidence="1">
    <location>
        <begin position="834"/>
        <end position="849"/>
    </location>
</feature>
<feature type="transmembrane region" description="Helical" evidence="2">
    <location>
        <begin position="324"/>
        <end position="346"/>
    </location>
</feature>
<feature type="compositionally biased region" description="Gly residues" evidence="1">
    <location>
        <begin position="1036"/>
        <end position="1046"/>
    </location>
</feature>
<dbReference type="OrthoDB" id="549065at2759"/>
<feature type="compositionally biased region" description="Low complexity" evidence="1">
    <location>
        <begin position="972"/>
        <end position="990"/>
    </location>
</feature>
<dbReference type="PANTHER" id="PTHR11319:SF35">
    <property type="entry name" value="OUTER MEMBRANE PROTEIN PMPC-RELATED"/>
    <property type="match status" value="1"/>
</dbReference>
<feature type="region of interest" description="Disordered" evidence="1">
    <location>
        <begin position="964"/>
        <end position="1075"/>
    </location>
</feature>
<sequence length="1075" mass="115292">MPDCLTCPDNTLTIQRGSTNLTDCICKPGYFNRLGLPGLPCEACPKNAYCEGGTTLPAPDPGFYAEQSAPFTMYPCNPSSVCNGNFTCAKGYRGRMCAYCAEGHYRFLGNCVSCPADASAVIGYLLVMALLWITINVSFARAVENLMVIINFCQMLSIVVGFSLNWPQMLYSVMSFSSILSFEMDSLEPTCLVRSWGFANNLVVQLLLPLIMAGLVALWCGVTYAMYKYKQWGMTRSVRAAASLKMSQEAPWKQVMWAILDVPQDIRELRECFLERAAVPLNFLNIGYLVLLKYCLSTYRCQKINGVMYLYMSPNDMCYTTKHWNLMLLGTAGLIVYTGGFIYLYGHAMRALSKSRCLGDKKPLLLYGWMYERYEAQFYWYEAVIILQRTGFVLVSLFVLDPALQAVLCMIICVAVLLLDIRTSSYVDKQIHILQAGVDGALGAVLVAGLLFYNPLVSTTVTNVVSYVLLALVLAAFGSAAISVAQRLVVTIMLLWLMSKHRPIAYKMGQRVRGYRHMYQVFGAGFLFNWLRRCTAEEWDDWHKLCMVLIDYVHPTSEVSYLSLKKVGRFWRYLLSNFPETIDYLASVSEDQREHFNSFIEVLYDNFFDTQEEHHTQLNFFVQDKFKAAFAQWLSSCDEEDRDFCQSIMKTAVSKARGAKAANELTAAMTRSSKQLSNVMSVASAVDKFKRGLHKSGTGGGEGATSGKSELSGKISAAQVVVGEFDRSTHHTELDGDSNAGGAEHPQMLPHAVSTLDETSDEGGAVQTGLFQRGQRSGTAASGSHPTSLSGGGGDGERLVLPTGMAAALAAAKAPSVASGYRDSGSGSGGSRQGSGRRAGSARRAPSGAVELVSGRSSALGVAKAPPSPGQLQAAKVHDNALFGTANEVPPSMEAAAAAAAGGAVRTASASGNGNGTGTPPRSAPGTPRSATAKLHVLKAASPVGGLALDMGINMDVEELHLGGDNVGGGSSTSAAASQQQPPAAGRAPSYMGGSPSAAMQQSHHRLGTASGAPPRTPPTASLFSGLLVRGPGTSWDGGGGSGNGNGNRNNQQHQPQSAAGGDVVAFERQDTIPE</sequence>
<feature type="compositionally biased region" description="Basic and acidic residues" evidence="1">
    <location>
        <begin position="1066"/>
        <end position="1075"/>
    </location>
</feature>
<protein>
    <submittedName>
        <fullName evidence="3">Uncharacterized protein</fullName>
    </submittedName>
</protein>
<evidence type="ECO:0000313" key="4">
    <source>
        <dbReference type="Proteomes" id="UP000613740"/>
    </source>
</evidence>
<organism evidence="3 4">
    <name type="scientific">Chlamydomonas schloesseri</name>
    <dbReference type="NCBI Taxonomy" id="2026947"/>
    <lineage>
        <taxon>Eukaryota</taxon>
        <taxon>Viridiplantae</taxon>
        <taxon>Chlorophyta</taxon>
        <taxon>core chlorophytes</taxon>
        <taxon>Chlorophyceae</taxon>
        <taxon>CS clade</taxon>
        <taxon>Chlamydomonadales</taxon>
        <taxon>Chlamydomonadaceae</taxon>
        <taxon>Chlamydomonas</taxon>
    </lineage>
</organism>
<keyword evidence="2" id="KW-1133">Transmembrane helix</keyword>
<feature type="transmembrane region" description="Helical" evidence="2">
    <location>
        <begin position="378"/>
        <end position="397"/>
    </location>
</feature>
<comment type="caution">
    <text evidence="3">The sequence shown here is derived from an EMBL/GenBank/DDBJ whole genome shotgun (WGS) entry which is preliminary data.</text>
</comment>
<keyword evidence="2" id="KW-0812">Transmembrane</keyword>
<accession>A0A835WJ89</accession>
<reference evidence="3" key="1">
    <citation type="journal article" date="2020" name="bioRxiv">
        <title>Comparative genomics of Chlamydomonas.</title>
        <authorList>
            <person name="Craig R.J."/>
            <person name="Hasan A.R."/>
            <person name="Ness R.W."/>
            <person name="Keightley P.D."/>
        </authorList>
    </citation>
    <scope>NUCLEOTIDE SEQUENCE</scope>
    <source>
        <strain evidence="3">CCAP 11/173</strain>
    </source>
</reference>
<feature type="region of interest" description="Disordered" evidence="1">
    <location>
        <begin position="692"/>
        <end position="712"/>
    </location>
</feature>
<dbReference type="PANTHER" id="PTHR11319">
    <property type="entry name" value="G PROTEIN-COUPLED RECEPTOR-RELATED"/>
    <property type="match status" value="1"/>
</dbReference>
<feature type="region of interest" description="Disordered" evidence="1">
    <location>
        <begin position="774"/>
        <end position="798"/>
    </location>
</feature>
<feature type="compositionally biased region" description="Low complexity" evidence="1">
    <location>
        <begin position="815"/>
        <end position="825"/>
    </location>
</feature>
<feature type="transmembrane region" description="Helical" evidence="2">
    <location>
        <begin position="121"/>
        <end position="139"/>
    </location>
</feature>
<proteinExistence type="predicted"/>
<feature type="transmembrane region" description="Helical" evidence="2">
    <location>
        <begin position="465"/>
        <end position="498"/>
    </location>
</feature>
<dbReference type="EMBL" id="JAEHOD010000017">
    <property type="protein sequence ID" value="KAG2448436.1"/>
    <property type="molecule type" value="Genomic_DNA"/>
</dbReference>
<evidence type="ECO:0000256" key="2">
    <source>
        <dbReference type="SAM" id="Phobius"/>
    </source>
</evidence>
<gene>
    <name evidence="3" type="ORF">HYH02_006328</name>
</gene>
<feature type="transmembrane region" description="Helical" evidence="2">
    <location>
        <begin position="202"/>
        <end position="227"/>
    </location>
</feature>
<name>A0A835WJ89_9CHLO</name>
<evidence type="ECO:0000256" key="1">
    <source>
        <dbReference type="SAM" id="MobiDB-lite"/>
    </source>
</evidence>
<feature type="transmembrane region" description="Helical" evidence="2">
    <location>
        <begin position="146"/>
        <end position="166"/>
    </location>
</feature>
<feature type="transmembrane region" description="Helical" evidence="2">
    <location>
        <begin position="433"/>
        <end position="453"/>
    </location>
</feature>
<keyword evidence="2" id="KW-0472">Membrane</keyword>
<evidence type="ECO:0000313" key="3">
    <source>
        <dbReference type="EMBL" id="KAG2448436.1"/>
    </source>
</evidence>
<feature type="region of interest" description="Disordered" evidence="1">
    <location>
        <begin position="907"/>
        <end position="930"/>
    </location>
</feature>
<keyword evidence="4" id="KW-1185">Reference proteome</keyword>
<feature type="compositionally biased region" description="Polar residues" evidence="1">
    <location>
        <begin position="774"/>
        <end position="789"/>
    </location>
</feature>
<feature type="region of interest" description="Disordered" evidence="1">
    <location>
        <begin position="815"/>
        <end position="852"/>
    </location>
</feature>
<feature type="transmembrane region" description="Helical" evidence="2">
    <location>
        <begin position="403"/>
        <end position="421"/>
    </location>
</feature>
<dbReference type="AlphaFoldDB" id="A0A835WJ89"/>
<dbReference type="Proteomes" id="UP000613740">
    <property type="component" value="Unassembled WGS sequence"/>
</dbReference>